<dbReference type="AlphaFoldDB" id="A0A4Y2MXZ3"/>
<dbReference type="SUPFAM" id="SSF48452">
    <property type="entry name" value="TPR-like"/>
    <property type="match status" value="1"/>
</dbReference>
<accession>A0A4Y2MXZ3</accession>
<sequence length="315" mass="35987">MELSPNDFLTQYKIISGKLKKRFLRKPNISEASAQFGMLAKELENQECPHYSAFCCLAVARCEHTIGNPVYESQNLLQAARLFLEAEQLSHELLCPSYSEHLQAALDAYRNCIKVYLDSDQPALAASLYLEVGQSLRQLGRINESIPFFFKASELHRPCALSYISDLKQVSNCRIVTGDYDGALSVLTEIHSIAEKEGLKENGDRIGAFTEVLNEVEVTRFLLLLLLQPPKYKLNPEHAKLLDRYANMDIEPVDYIDEDLYLLLQSLMIAVEERNESALLHLERDIWPKLNGQQNDILNEILRKYRDNTLILPIE</sequence>
<dbReference type="InterPro" id="IPR011990">
    <property type="entry name" value="TPR-like_helical_dom_sf"/>
</dbReference>
<comment type="caution">
    <text evidence="1">The sequence shown here is derived from an EMBL/GenBank/DDBJ whole genome shotgun (WGS) entry which is preliminary data.</text>
</comment>
<dbReference type="Gene3D" id="1.25.40.10">
    <property type="entry name" value="Tetratricopeptide repeat domain"/>
    <property type="match status" value="1"/>
</dbReference>
<protein>
    <submittedName>
        <fullName evidence="1">Factor VIII intron 22 protein</fullName>
    </submittedName>
</protein>
<evidence type="ECO:0000313" key="2">
    <source>
        <dbReference type="Proteomes" id="UP000499080"/>
    </source>
</evidence>
<dbReference type="Proteomes" id="UP000499080">
    <property type="component" value="Unassembled WGS sequence"/>
</dbReference>
<dbReference type="GO" id="GO:0099518">
    <property type="term" value="P:vesicle cytoskeletal trafficking"/>
    <property type="evidence" value="ECO:0007669"/>
    <property type="project" value="TreeGrafter"/>
</dbReference>
<organism evidence="1 2">
    <name type="scientific">Araneus ventricosus</name>
    <name type="common">Orbweaver spider</name>
    <name type="synonym">Epeira ventricosa</name>
    <dbReference type="NCBI Taxonomy" id="182803"/>
    <lineage>
        <taxon>Eukaryota</taxon>
        <taxon>Metazoa</taxon>
        <taxon>Ecdysozoa</taxon>
        <taxon>Arthropoda</taxon>
        <taxon>Chelicerata</taxon>
        <taxon>Arachnida</taxon>
        <taxon>Araneae</taxon>
        <taxon>Araneomorphae</taxon>
        <taxon>Entelegynae</taxon>
        <taxon>Araneoidea</taxon>
        <taxon>Araneidae</taxon>
        <taxon>Araneus</taxon>
    </lineage>
</organism>
<keyword evidence="2" id="KW-1185">Reference proteome</keyword>
<dbReference type="PANTHER" id="PTHR16797">
    <property type="entry name" value="FACTOR VIII-ASSOCIATED GENE 1"/>
    <property type="match status" value="1"/>
</dbReference>
<reference evidence="1 2" key="1">
    <citation type="journal article" date="2019" name="Sci. Rep.">
        <title>Orb-weaving spider Araneus ventricosus genome elucidates the spidroin gene catalogue.</title>
        <authorList>
            <person name="Kono N."/>
            <person name="Nakamura H."/>
            <person name="Ohtoshi R."/>
            <person name="Moran D.A.P."/>
            <person name="Shinohara A."/>
            <person name="Yoshida Y."/>
            <person name="Fujiwara M."/>
            <person name="Mori M."/>
            <person name="Tomita M."/>
            <person name="Arakawa K."/>
        </authorList>
    </citation>
    <scope>NUCLEOTIDE SEQUENCE [LARGE SCALE GENOMIC DNA]</scope>
</reference>
<dbReference type="PANTHER" id="PTHR16797:SF4">
    <property type="entry name" value="40-KDA HUNTINGTIN-ASSOCIATED PROTEIN"/>
    <property type="match status" value="1"/>
</dbReference>
<evidence type="ECO:0000313" key="1">
    <source>
        <dbReference type="EMBL" id="GBN31965.1"/>
    </source>
</evidence>
<dbReference type="OrthoDB" id="10249246at2759"/>
<dbReference type="GO" id="GO:0005769">
    <property type="term" value="C:early endosome"/>
    <property type="evidence" value="ECO:0007669"/>
    <property type="project" value="TreeGrafter"/>
</dbReference>
<proteinExistence type="predicted"/>
<dbReference type="InterPro" id="IPR039494">
    <property type="entry name" value="F8A"/>
</dbReference>
<name>A0A4Y2MXZ3_ARAVE</name>
<dbReference type="EMBL" id="BGPR01008165">
    <property type="protein sequence ID" value="GBN31965.1"/>
    <property type="molecule type" value="Genomic_DNA"/>
</dbReference>
<gene>
    <name evidence="1" type="primary">F8A1</name>
    <name evidence="1" type="ORF">AVEN_265880_1</name>
</gene>